<evidence type="ECO:0000313" key="1">
    <source>
        <dbReference type="EMBL" id="KAE8411279.1"/>
    </source>
</evidence>
<reference evidence="1 2" key="1">
    <citation type="submission" date="2019-04" db="EMBL/GenBank/DDBJ databases">
        <authorList>
            <consortium name="DOE Joint Genome Institute"/>
            <person name="Mondo S."/>
            <person name="Kjaerbolling I."/>
            <person name="Vesth T."/>
            <person name="Frisvad J.C."/>
            <person name="Nybo J.L."/>
            <person name="Theobald S."/>
            <person name="Kildgaard S."/>
            <person name="Isbrandt T."/>
            <person name="Kuo A."/>
            <person name="Sato A."/>
            <person name="Lyhne E.K."/>
            <person name="Kogle M.E."/>
            <person name="Wiebenga A."/>
            <person name="Kun R.S."/>
            <person name="Lubbers R.J."/>
            <person name="Makela M.R."/>
            <person name="Barry K."/>
            <person name="Chovatia M."/>
            <person name="Clum A."/>
            <person name="Daum C."/>
            <person name="Haridas S."/>
            <person name="He G."/>
            <person name="LaButti K."/>
            <person name="Lipzen A."/>
            <person name="Riley R."/>
            <person name="Salamov A."/>
            <person name="Simmons B.A."/>
            <person name="Magnuson J.K."/>
            <person name="Henrissat B."/>
            <person name="Mortensen U.H."/>
            <person name="Larsen T.O."/>
            <person name="Devries R.P."/>
            <person name="Grigoriev I.V."/>
            <person name="Machida M."/>
            <person name="Baker S.E."/>
            <person name="Andersen M.R."/>
            <person name="Cantor M.N."/>
            <person name="Hua S.X."/>
        </authorList>
    </citation>
    <scope>NUCLEOTIDE SEQUENCE [LARGE SCALE GENOMIC DNA]</scope>
    <source>
        <strain evidence="1 2">CBS 117616</strain>
    </source>
</reference>
<evidence type="ECO:0000313" key="2">
    <source>
        <dbReference type="Proteomes" id="UP000325395"/>
    </source>
</evidence>
<protein>
    <recommendedName>
        <fullName evidence="3">Wax synthase domain-containing protein</fullName>
    </recommendedName>
</protein>
<sequence>MPVWSPLNPSPAAYARYDSVRRCHAWPYQNMGTVLVLLCTVQSTWHIPLMLNGVVDALLHANGWPRASPQGKLNFLFFSLGELELLVLCPPSWSPSKYFKRSYGALETIRPPTLFFFSFLFSLFRHFAIESLGPVGGIACGEWRQGIGESPI</sequence>
<dbReference type="Proteomes" id="UP000325395">
    <property type="component" value="Unassembled WGS sequence"/>
</dbReference>
<name>A0ABQ6W2F5_9EURO</name>
<keyword evidence="2" id="KW-1185">Reference proteome</keyword>
<evidence type="ECO:0008006" key="3">
    <source>
        <dbReference type="Google" id="ProtNLM"/>
    </source>
</evidence>
<dbReference type="EMBL" id="ML735883">
    <property type="protein sequence ID" value="KAE8411279.1"/>
    <property type="molecule type" value="Genomic_DNA"/>
</dbReference>
<gene>
    <name evidence="1" type="ORF">BDV36DRAFT_275320</name>
</gene>
<organism evidence="1 2">
    <name type="scientific">Aspergillus pseudocaelatus</name>
    <dbReference type="NCBI Taxonomy" id="1825620"/>
    <lineage>
        <taxon>Eukaryota</taxon>
        <taxon>Fungi</taxon>
        <taxon>Dikarya</taxon>
        <taxon>Ascomycota</taxon>
        <taxon>Pezizomycotina</taxon>
        <taxon>Eurotiomycetes</taxon>
        <taxon>Eurotiomycetidae</taxon>
        <taxon>Eurotiales</taxon>
        <taxon>Aspergillaceae</taxon>
        <taxon>Aspergillus</taxon>
        <taxon>Aspergillus subgen. Circumdati</taxon>
    </lineage>
</organism>
<proteinExistence type="predicted"/>
<accession>A0ABQ6W2F5</accession>